<reference evidence="1 4" key="2">
    <citation type="journal article" date="2014" name="BMC Genomics">
        <title>An improved genome release (version Mt4.0) for the model legume Medicago truncatula.</title>
        <authorList>
            <person name="Tang H."/>
            <person name="Krishnakumar V."/>
            <person name="Bidwell S."/>
            <person name="Rosen B."/>
            <person name="Chan A."/>
            <person name="Zhou S."/>
            <person name="Gentzbittel L."/>
            <person name="Childs K.L."/>
            <person name="Yandell M."/>
            <person name="Gundlach H."/>
            <person name="Mayer K.F."/>
            <person name="Schwartz D.C."/>
            <person name="Town C.D."/>
        </authorList>
    </citation>
    <scope>GENOME REANNOTATION</scope>
    <source>
        <strain evidence="2">A17</strain>
        <strain evidence="3 4">cv. Jemalong A17</strain>
    </source>
</reference>
<dbReference type="EnsemblPlants" id="AES87637">
    <property type="protein sequence ID" value="AES87637"/>
    <property type="gene ID" value="MTR_4g031410"/>
</dbReference>
<dbReference type="AlphaFoldDB" id="G7JLZ5"/>
<evidence type="ECO:0000313" key="3">
    <source>
        <dbReference type="EnsemblPlants" id="AES87637"/>
    </source>
</evidence>
<gene>
    <name evidence="1" type="ordered locus">MTR_4g031410</name>
    <name evidence="2" type="ordered locus">MTR_4g031755</name>
</gene>
<organism evidence="1 4">
    <name type="scientific">Medicago truncatula</name>
    <name type="common">Barrel medic</name>
    <name type="synonym">Medicago tribuloides</name>
    <dbReference type="NCBI Taxonomy" id="3880"/>
    <lineage>
        <taxon>Eukaryota</taxon>
        <taxon>Viridiplantae</taxon>
        <taxon>Streptophyta</taxon>
        <taxon>Embryophyta</taxon>
        <taxon>Tracheophyta</taxon>
        <taxon>Spermatophyta</taxon>
        <taxon>Magnoliopsida</taxon>
        <taxon>eudicotyledons</taxon>
        <taxon>Gunneridae</taxon>
        <taxon>Pentapetalae</taxon>
        <taxon>rosids</taxon>
        <taxon>fabids</taxon>
        <taxon>Fabales</taxon>
        <taxon>Fabaceae</taxon>
        <taxon>Papilionoideae</taxon>
        <taxon>50 kb inversion clade</taxon>
        <taxon>NPAAA clade</taxon>
        <taxon>Hologalegina</taxon>
        <taxon>IRL clade</taxon>
        <taxon>Trifolieae</taxon>
        <taxon>Medicago</taxon>
    </lineage>
</organism>
<name>G7JLZ5_MEDTR</name>
<keyword evidence="4" id="KW-1185">Reference proteome</keyword>
<evidence type="ECO:0000313" key="4">
    <source>
        <dbReference type="Proteomes" id="UP000002051"/>
    </source>
</evidence>
<protein>
    <submittedName>
        <fullName evidence="1">DUF4283 domain protein</fullName>
    </submittedName>
</protein>
<sequence length="266" mass="30426">MENTAGWKMVPLGKGYYDFHFESADDLRRIWAAGTVNLKPVELPQEYWRERILKEIASAVGTPIDIDGPTRNHTFGHYARILVDIDPSKITFDEILVERDGFAFKVELQYERRPLFCHHYFSIGHDVSACRWLRLQPPKDKNDRGKQIVVAEAALPPKPTRQNNNNNDVGAYVGIKLCLTLTLESDSISAIMIFSNSLLVPIMLRNRWHSARNLGIQVISSHIYREGNSCANKLAALGHSMVGEVWLDTLPDELKIDFFRDRCRFT</sequence>
<accession>A0A0C3WUG9</accession>
<dbReference type="Proteomes" id="UP000002051">
    <property type="component" value="Chromosome 4"/>
</dbReference>
<dbReference type="InterPro" id="IPR040256">
    <property type="entry name" value="At4g02000-like"/>
</dbReference>
<accession>G7JLZ5</accession>
<reference evidence="1 4" key="1">
    <citation type="journal article" date="2011" name="Nature">
        <title>The Medicago genome provides insight into the evolution of rhizobial symbioses.</title>
        <authorList>
            <person name="Young N.D."/>
            <person name="Debelle F."/>
            <person name="Oldroyd G.E."/>
            <person name="Geurts R."/>
            <person name="Cannon S.B."/>
            <person name="Udvardi M.K."/>
            <person name="Benedito V.A."/>
            <person name="Mayer K.F."/>
            <person name="Gouzy J."/>
            <person name="Schoof H."/>
            <person name="Van de Peer Y."/>
            <person name="Proost S."/>
            <person name="Cook D.R."/>
            <person name="Meyers B.C."/>
            <person name="Spannagl M."/>
            <person name="Cheung F."/>
            <person name="De Mita S."/>
            <person name="Krishnakumar V."/>
            <person name="Gundlach H."/>
            <person name="Zhou S."/>
            <person name="Mudge J."/>
            <person name="Bharti A.K."/>
            <person name="Murray J.D."/>
            <person name="Naoumkina M.A."/>
            <person name="Rosen B."/>
            <person name="Silverstein K.A."/>
            <person name="Tang H."/>
            <person name="Rombauts S."/>
            <person name="Zhao P.X."/>
            <person name="Zhou P."/>
            <person name="Barbe V."/>
            <person name="Bardou P."/>
            <person name="Bechner M."/>
            <person name="Bellec A."/>
            <person name="Berger A."/>
            <person name="Berges H."/>
            <person name="Bidwell S."/>
            <person name="Bisseling T."/>
            <person name="Choisne N."/>
            <person name="Couloux A."/>
            <person name="Denny R."/>
            <person name="Deshpande S."/>
            <person name="Dai X."/>
            <person name="Doyle J.J."/>
            <person name="Dudez A.M."/>
            <person name="Farmer A.D."/>
            <person name="Fouteau S."/>
            <person name="Franken C."/>
            <person name="Gibelin C."/>
            <person name="Gish J."/>
            <person name="Goldstein S."/>
            <person name="Gonzalez A.J."/>
            <person name="Green P.J."/>
            <person name="Hallab A."/>
            <person name="Hartog M."/>
            <person name="Hua A."/>
            <person name="Humphray S.J."/>
            <person name="Jeong D.H."/>
            <person name="Jing Y."/>
            <person name="Jocker A."/>
            <person name="Kenton S.M."/>
            <person name="Kim D.J."/>
            <person name="Klee K."/>
            <person name="Lai H."/>
            <person name="Lang C."/>
            <person name="Lin S."/>
            <person name="Macmil S.L."/>
            <person name="Magdelenat G."/>
            <person name="Matthews L."/>
            <person name="McCorrison J."/>
            <person name="Monaghan E.L."/>
            <person name="Mun J.H."/>
            <person name="Najar F.Z."/>
            <person name="Nicholson C."/>
            <person name="Noirot C."/>
            <person name="O'Bleness M."/>
            <person name="Paule C.R."/>
            <person name="Poulain J."/>
            <person name="Prion F."/>
            <person name="Qin B."/>
            <person name="Qu C."/>
            <person name="Retzel E.F."/>
            <person name="Riddle C."/>
            <person name="Sallet E."/>
            <person name="Samain S."/>
            <person name="Samson N."/>
            <person name="Sanders I."/>
            <person name="Saurat O."/>
            <person name="Scarpelli C."/>
            <person name="Schiex T."/>
            <person name="Segurens B."/>
            <person name="Severin A.J."/>
            <person name="Sherrier D.J."/>
            <person name="Shi R."/>
            <person name="Sims S."/>
            <person name="Singer S.R."/>
            <person name="Sinharoy S."/>
            <person name="Sterck L."/>
            <person name="Viollet A."/>
            <person name="Wang B.B."/>
            <person name="Wang K."/>
            <person name="Wang M."/>
            <person name="Wang X."/>
            <person name="Warfsmann J."/>
            <person name="Weissenbach J."/>
            <person name="White D.D."/>
            <person name="White J.D."/>
            <person name="Wiley G.B."/>
            <person name="Wincker P."/>
            <person name="Xing Y."/>
            <person name="Yang L."/>
            <person name="Yao Z."/>
            <person name="Ying F."/>
            <person name="Zhai J."/>
            <person name="Zhou L."/>
            <person name="Zuber A."/>
            <person name="Denarie J."/>
            <person name="Dixon R.A."/>
            <person name="May G.D."/>
            <person name="Schwartz D.C."/>
            <person name="Rogers J."/>
            <person name="Quetier F."/>
            <person name="Town C.D."/>
            <person name="Roe B.A."/>
        </authorList>
    </citation>
    <scope>NUCLEOTIDE SEQUENCE [LARGE SCALE GENOMIC DNA]</scope>
    <source>
        <strain evidence="1">A17</strain>
        <strain evidence="3 4">cv. Jemalong A17</strain>
    </source>
</reference>
<proteinExistence type="predicted"/>
<dbReference type="EMBL" id="CM001220">
    <property type="protein sequence ID" value="KEH29247.1"/>
    <property type="molecule type" value="Genomic_DNA"/>
</dbReference>
<reference evidence="3" key="3">
    <citation type="submission" date="2015-04" db="UniProtKB">
        <authorList>
            <consortium name="EnsemblPlants"/>
        </authorList>
    </citation>
    <scope>IDENTIFICATION</scope>
    <source>
        <strain evidence="3">cv. Jemalong A17</strain>
    </source>
</reference>
<evidence type="ECO:0000313" key="1">
    <source>
        <dbReference type="EMBL" id="AES87637.2"/>
    </source>
</evidence>
<dbReference type="PANTHER" id="PTHR31286">
    <property type="entry name" value="GLYCINE-RICH CELL WALL STRUCTURAL PROTEIN 1.8-LIKE"/>
    <property type="match status" value="1"/>
</dbReference>
<evidence type="ECO:0000313" key="2">
    <source>
        <dbReference type="EMBL" id="KEH29247.1"/>
    </source>
</evidence>
<dbReference type="PANTHER" id="PTHR31286:SF60">
    <property type="entry name" value="PROTEIN, PUTATIVE-RELATED"/>
    <property type="match status" value="1"/>
</dbReference>
<dbReference type="EnsemblPlants" id="KEH29247">
    <property type="protein sequence ID" value="KEH29247"/>
    <property type="gene ID" value="MTR_4g031755"/>
</dbReference>
<dbReference type="HOGENOM" id="CLU_1047207_0_0_1"/>
<dbReference type="EMBL" id="CM001220">
    <property type="protein sequence ID" value="AES87637.2"/>
    <property type="molecule type" value="Genomic_DNA"/>
</dbReference>